<comment type="caution">
    <text evidence="4">The sequence shown here is derived from an EMBL/GenBank/DDBJ whole genome shotgun (WGS) entry which is preliminary data.</text>
</comment>
<evidence type="ECO:0000256" key="2">
    <source>
        <dbReference type="ARBA" id="ARBA00023277"/>
    </source>
</evidence>
<dbReference type="NCBIfam" id="NF043036">
    <property type="entry name" value="ErythonDh"/>
    <property type="match status" value="1"/>
</dbReference>
<dbReference type="Proteomes" id="UP001497472">
    <property type="component" value="Unassembled WGS sequence"/>
</dbReference>
<reference evidence="4 5" key="1">
    <citation type="submission" date="2023-11" db="EMBL/GenBank/DDBJ databases">
        <authorList>
            <person name="Okamura Y."/>
        </authorList>
    </citation>
    <scope>NUCLEOTIDE SEQUENCE [LARGE SCALE GENOMIC DNA]</scope>
</reference>
<keyword evidence="1" id="KW-0521">NADP</keyword>
<evidence type="ECO:0000313" key="4">
    <source>
        <dbReference type="EMBL" id="CAK1547676.1"/>
    </source>
</evidence>
<dbReference type="EMBL" id="CAVLEF010000009">
    <property type="protein sequence ID" value="CAK1547676.1"/>
    <property type="molecule type" value="Genomic_DNA"/>
</dbReference>
<dbReference type="SUPFAM" id="SSF51735">
    <property type="entry name" value="NAD(P)-binding Rossmann-fold domains"/>
    <property type="match status" value="1"/>
</dbReference>
<dbReference type="CDD" id="cd05238">
    <property type="entry name" value="Gne_like_SDR_e"/>
    <property type="match status" value="1"/>
</dbReference>
<keyword evidence="2" id="KW-0119">Carbohydrate metabolism</keyword>
<evidence type="ECO:0000256" key="1">
    <source>
        <dbReference type="ARBA" id="ARBA00022857"/>
    </source>
</evidence>
<proteinExistence type="predicted"/>
<dbReference type="GO" id="GO:0016491">
    <property type="term" value="F:oxidoreductase activity"/>
    <property type="evidence" value="ECO:0007669"/>
    <property type="project" value="InterPro"/>
</dbReference>
<gene>
    <name evidence="4" type="ORF">LNINA_LOCUS7134</name>
</gene>
<dbReference type="AlphaFoldDB" id="A0AAV1JEC5"/>
<dbReference type="InterPro" id="IPR050005">
    <property type="entry name" value="DenD"/>
</dbReference>
<dbReference type="Gene3D" id="3.40.50.720">
    <property type="entry name" value="NAD(P)-binding Rossmann-like Domain"/>
    <property type="match status" value="1"/>
</dbReference>
<dbReference type="PANTHER" id="PTHR43103:SF3">
    <property type="entry name" value="ADP-L-GLYCERO-D-MANNO-HEPTOSE-6-EPIMERASE"/>
    <property type="match status" value="1"/>
</dbReference>
<feature type="domain" description="NAD-dependent epimerase/dehydratase" evidence="3">
    <location>
        <begin position="3"/>
        <end position="224"/>
    </location>
</feature>
<dbReference type="PANTHER" id="PTHR43103">
    <property type="entry name" value="NUCLEOSIDE-DIPHOSPHATE-SUGAR EPIMERASE"/>
    <property type="match status" value="1"/>
</dbReference>
<keyword evidence="5" id="KW-1185">Reference proteome</keyword>
<dbReference type="Pfam" id="PF01370">
    <property type="entry name" value="Epimerase"/>
    <property type="match status" value="1"/>
</dbReference>
<organism evidence="4 5">
    <name type="scientific">Leptosia nina</name>
    <dbReference type="NCBI Taxonomy" id="320188"/>
    <lineage>
        <taxon>Eukaryota</taxon>
        <taxon>Metazoa</taxon>
        <taxon>Ecdysozoa</taxon>
        <taxon>Arthropoda</taxon>
        <taxon>Hexapoda</taxon>
        <taxon>Insecta</taxon>
        <taxon>Pterygota</taxon>
        <taxon>Neoptera</taxon>
        <taxon>Endopterygota</taxon>
        <taxon>Lepidoptera</taxon>
        <taxon>Glossata</taxon>
        <taxon>Ditrysia</taxon>
        <taxon>Papilionoidea</taxon>
        <taxon>Pieridae</taxon>
        <taxon>Pierinae</taxon>
        <taxon>Leptosia</taxon>
    </lineage>
</organism>
<name>A0AAV1JEC5_9NEOP</name>
<sequence length="319" mass="34370">MNIVVTGAAGFLGSRIADVLLSKDAPVSVAKLILVDSVKPSKYNDVRVQNIAVDLSAENAAEQVIPPGTNIVFHLAAVVSGHAEVDFDYGLLVNFDATRALAERARKLKDICFIFTSSCGVFGGDLPGVVGDGTATQPQNSYGTAKAMCELLLNDYGRKGYVDTRIVRLPTVSVRPGTPNRAVTSFASGIIREPLNGLPAVCPVDEDLELLLTSPSTVVRNIIHAAIVPSDLLGAWRVINLPGICVTVREMIDALRDVAGVEVASLVRYERDDFKSRIVASFPGKFDNSRGLKLGFAVDESFQDILRLYIRDDLKREIA</sequence>
<evidence type="ECO:0000313" key="5">
    <source>
        <dbReference type="Proteomes" id="UP001497472"/>
    </source>
</evidence>
<accession>A0AAV1JEC5</accession>
<dbReference type="InterPro" id="IPR001509">
    <property type="entry name" value="Epimerase_deHydtase"/>
</dbReference>
<evidence type="ECO:0000259" key="3">
    <source>
        <dbReference type="Pfam" id="PF01370"/>
    </source>
</evidence>
<dbReference type="InterPro" id="IPR036291">
    <property type="entry name" value="NAD(P)-bd_dom_sf"/>
</dbReference>
<protein>
    <recommendedName>
        <fullName evidence="3">NAD-dependent epimerase/dehydratase domain-containing protein</fullName>
    </recommendedName>
</protein>
<dbReference type="Gene3D" id="3.90.25.10">
    <property type="entry name" value="UDP-galactose 4-epimerase, domain 1"/>
    <property type="match status" value="1"/>
</dbReference>